<dbReference type="AlphaFoldDB" id="A0A5J6GRB5"/>
<evidence type="ECO:0000313" key="2">
    <source>
        <dbReference type="Proteomes" id="UP000325529"/>
    </source>
</evidence>
<organism evidence="1 2">
    <name type="scientific">Streptomyces kanamyceticus</name>
    <dbReference type="NCBI Taxonomy" id="1967"/>
    <lineage>
        <taxon>Bacteria</taxon>
        <taxon>Bacillati</taxon>
        <taxon>Actinomycetota</taxon>
        <taxon>Actinomycetes</taxon>
        <taxon>Kitasatosporales</taxon>
        <taxon>Streptomycetaceae</taxon>
        <taxon>Streptomyces</taxon>
    </lineage>
</organism>
<dbReference type="Proteomes" id="UP000325529">
    <property type="component" value="Chromosome"/>
</dbReference>
<name>A0A5J6GRB5_STRKN</name>
<accession>A0A5J6GRB5</accession>
<protein>
    <submittedName>
        <fullName evidence="1">Uncharacterized protein</fullName>
    </submittedName>
</protein>
<gene>
    <name evidence="1" type="ORF">CP970_43905</name>
</gene>
<evidence type="ECO:0000313" key="1">
    <source>
        <dbReference type="EMBL" id="QEU96952.1"/>
    </source>
</evidence>
<reference evidence="1 2" key="1">
    <citation type="submission" date="2017-09" db="EMBL/GenBank/DDBJ databases">
        <authorList>
            <person name="Lee N."/>
            <person name="Cho B.-K."/>
        </authorList>
    </citation>
    <scope>NUCLEOTIDE SEQUENCE [LARGE SCALE GENOMIC DNA]</scope>
    <source>
        <strain evidence="1 2">ATCC 12853</strain>
    </source>
</reference>
<proteinExistence type="predicted"/>
<dbReference type="SUPFAM" id="SSF55781">
    <property type="entry name" value="GAF domain-like"/>
    <property type="match status" value="1"/>
</dbReference>
<keyword evidence="2" id="KW-1185">Reference proteome</keyword>
<dbReference type="InterPro" id="IPR029016">
    <property type="entry name" value="GAF-like_dom_sf"/>
</dbReference>
<dbReference type="Gene3D" id="3.30.450.40">
    <property type="match status" value="1"/>
</dbReference>
<dbReference type="EMBL" id="CP023699">
    <property type="protein sequence ID" value="QEU96952.1"/>
    <property type="molecule type" value="Genomic_DNA"/>
</dbReference>
<dbReference type="KEGG" id="ska:CP970_43905"/>
<sequence length="178" mass="18594">MLVQLPLGLAGPPTGLGSVTVRTELITLQSRTGQIALAYAALLVGRPLRVQTEKALGAHAQQLYTASTASLQALWSAPLEADASGWVILASLGDTAAARPPFQRIREDGYAVGPSPVLGRDIIAAPIWRGSTVAGAVSLLASHRQICSTPVRNRFASAVMDTAGAISRRMTLDQALTD</sequence>